<keyword evidence="1" id="KW-0732">Signal</keyword>
<dbReference type="EMBL" id="AP014879">
    <property type="protein sequence ID" value="BAV34436.1"/>
    <property type="molecule type" value="Genomic_DNA"/>
</dbReference>
<dbReference type="InterPro" id="IPR025293">
    <property type="entry name" value="YfiR/HmsC-like"/>
</dbReference>
<evidence type="ECO:0000313" key="3">
    <source>
        <dbReference type="Proteomes" id="UP000243180"/>
    </source>
</evidence>
<dbReference type="OrthoDB" id="277577at2"/>
<sequence>MPVKVTSWRNLIAGILFLASSAVALAVESVPEFELKAAFLYNFALFTEWPGKPEGALTLCLLGKDRFGEAVHHIEGKPVKNASIRIHRPASLSELRGCHMLFIADSEMHQLGKILEAVRGAPVLTVTDSEGAGRAGAMINLMLVEQRVTFEINTSAVEGAGLGISSKLLRLAHALY</sequence>
<keyword evidence="2" id="KW-0472">Membrane</keyword>
<evidence type="ECO:0000256" key="1">
    <source>
        <dbReference type="SAM" id="SignalP"/>
    </source>
</evidence>
<name>A0A1B4XI30_9GAMM</name>
<gene>
    <name evidence="2" type="ORF">SCL_2147</name>
</gene>
<keyword evidence="2" id="KW-0812">Transmembrane</keyword>
<keyword evidence="3" id="KW-1185">Reference proteome</keyword>
<dbReference type="RefSeq" id="WP_096361178.1">
    <property type="nucleotide sequence ID" value="NZ_AP014879.1"/>
</dbReference>
<dbReference type="KEGG" id="slim:SCL_2147"/>
<feature type="signal peptide" evidence="1">
    <location>
        <begin position="1"/>
        <end position="26"/>
    </location>
</feature>
<reference evidence="2 3" key="1">
    <citation type="submission" date="2015-05" db="EMBL/GenBank/DDBJ databases">
        <title>Complete genome sequence of a sulfur-oxidizing gammaproteobacterium strain HA5.</title>
        <authorList>
            <person name="Miura A."/>
            <person name="Kojima H."/>
            <person name="Fukui M."/>
        </authorList>
    </citation>
    <scope>NUCLEOTIDE SEQUENCE [LARGE SCALE GENOMIC DNA]</scope>
    <source>
        <strain evidence="2 3">HA5</strain>
    </source>
</reference>
<proteinExistence type="predicted"/>
<dbReference type="AlphaFoldDB" id="A0A1B4XI30"/>
<feature type="chain" id="PRO_5008572573" evidence="1">
    <location>
        <begin position="27"/>
        <end position="176"/>
    </location>
</feature>
<dbReference type="Pfam" id="PF13689">
    <property type="entry name" value="DUF4154"/>
    <property type="match status" value="1"/>
</dbReference>
<dbReference type="InParanoid" id="A0A1B4XI30"/>
<evidence type="ECO:0000313" key="2">
    <source>
        <dbReference type="EMBL" id="BAV34436.1"/>
    </source>
</evidence>
<organism evidence="2 3">
    <name type="scientific">Sulfuricaulis limicola</name>
    <dbReference type="NCBI Taxonomy" id="1620215"/>
    <lineage>
        <taxon>Bacteria</taxon>
        <taxon>Pseudomonadati</taxon>
        <taxon>Pseudomonadota</taxon>
        <taxon>Gammaproteobacteria</taxon>
        <taxon>Acidiferrobacterales</taxon>
        <taxon>Acidiferrobacteraceae</taxon>
        <taxon>Sulfuricaulis</taxon>
    </lineage>
</organism>
<protein>
    <submittedName>
        <fullName evidence="2">Transmembrane protein</fullName>
    </submittedName>
</protein>
<dbReference type="Proteomes" id="UP000243180">
    <property type="component" value="Chromosome"/>
</dbReference>
<accession>A0A1B4XI30</accession>